<evidence type="ECO:0000256" key="1">
    <source>
        <dbReference type="ARBA" id="ARBA00004323"/>
    </source>
</evidence>
<keyword evidence="8 9" id="KW-0472">Membrane</keyword>
<evidence type="ECO:0000256" key="3">
    <source>
        <dbReference type="ARBA" id="ARBA00022490"/>
    </source>
</evidence>
<evidence type="ECO:0000256" key="8">
    <source>
        <dbReference type="ARBA" id="ARBA00023136"/>
    </source>
</evidence>
<feature type="transmembrane region" description="Helical" evidence="9">
    <location>
        <begin position="67"/>
        <end position="86"/>
    </location>
</feature>
<keyword evidence="3" id="KW-0963">Cytoplasm</keyword>
<organism evidence="10">
    <name type="scientific">Rhipicephalus appendiculatus</name>
    <name type="common">Brown ear tick</name>
    <dbReference type="NCBI Taxonomy" id="34631"/>
    <lineage>
        <taxon>Eukaryota</taxon>
        <taxon>Metazoa</taxon>
        <taxon>Ecdysozoa</taxon>
        <taxon>Arthropoda</taxon>
        <taxon>Chelicerata</taxon>
        <taxon>Arachnida</taxon>
        <taxon>Acari</taxon>
        <taxon>Parasitiformes</taxon>
        <taxon>Ixodida</taxon>
        <taxon>Ixodoidea</taxon>
        <taxon>Ixodidae</taxon>
        <taxon>Rhipicephalinae</taxon>
        <taxon>Rhipicephalus</taxon>
        <taxon>Rhipicephalus</taxon>
    </lineage>
</organism>
<dbReference type="EMBL" id="GEDV01003916">
    <property type="protein sequence ID" value="JAP84641.1"/>
    <property type="molecule type" value="Transcribed_RNA"/>
</dbReference>
<keyword evidence="7" id="KW-0333">Golgi apparatus</keyword>
<proteinExistence type="predicted"/>
<keyword evidence="6 9" id="KW-1133">Transmembrane helix</keyword>
<evidence type="ECO:0000256" key="5">
    <source>
        <dbReference type="ARBA" id="ARBA00022968"/>
    </source>
</evidence>
<evidence type="ECO:0000256" key="7">
    <source>
        <dbReference type="ARBA" id="ARBA00023034"/>
    </source>
</evidence>
<name>A0A131Z3D9_RHIAP</name>
<dbReference type="PANTHER" id="PTHR35259">
    <property type="entry name" value="BOMBESIN RECEPTOR-ACTIVATED PROTEIN C6ORF89"/>
    <property type="match status" value="1"/>
</dbReference>
<evidence type="ECO:0000256" key="2">
    <source>
        <dbReference type="ARBA" id="ARBA00004496"/>
    </source>
</evidence>
<evidence type="ECO:0000256" key="9">
    <source>
        <dbReference type="SAM" id="Phobius"/>
    </source>
</evidence>
<dbReference type="AlphaFoldDB" id="A0A131Z3D9"/>
<evidence type="ECO:0000256" key="4">
    <source>
        <dbReference type="ARBA" id="ARBA00022692"/>
    </source>
</evidence>
<sequence>MPSAGRVRTKTTKSSFRAELRNLLATAVRLNVPPSAVDECLRELFLKRTSTCASTSATSVCARFTNILVWCSVLVLSLKLILLIGFDDMTIYQLYDALTYPALRTARLLALPLLNLFPSLAQYHGMKCLVRNPFFNPMNESECWPCENFKSIVDLTGHPNIAQSYVWSLMPFVVKDALKLNISGEHVHQFLKSHRELTNDTSAKFYSTLRGVEEPRHLLELQKWHELDNRHFHISWALASPPAARILRKVFNRPYFVQNVSEVSLQRFLLIDGPDAPSYYLPETDFSSSWLVQVEGSRLVVLEPSELCVRSCRQVSVLLKANDVLYFSDTISKARSVPAHIGDEPSITYMGTFY</sequence>
<evidence type="ECO:0000313" key="10">
    <source>
        <dbReference type="EMBL" id="JAP84641.1"/>
    </source>
</evidence>
<dbReference type="InterPro" id="IPR038757">
    <property type="entry name" value="BRAP"/>
</dbReference>
<dbReference type="GO" id="GO:0000139">
    <property type="term" value="C:Golgi membrane"/>
    <property type="evidence" value="ECO:0007669"/>
    <property type="project" value="UniProtKB-SubCell"/>
</dbReference>
<dbReference type="PANTHER" id="PTHR35259:SF1">
    <property type="entry name" value="BOMBESIN RECEPTOR-ACTIVATED PROTEIN C6ORF89"/>
    <property type="match status" value="1"/>
</dbReference>
<reference evidence="10" key="1">
    <citation type="journal article" date="2016" name="Ticks Tick Borne Dis.">
        <title>De novo assembly and annotation of the salivary gland transcriptome of Rhipicephalus appendiculatus male and female ticks during blood feeding.</title>
        <authorList>
            <person name="de Castro M.H."/>
            <person name="de Klerk D."/>
            <person name="Pienaar R."/>
            <person name="Latif A.A."/>
            <person name="Rees D.J."/>
            <person name="Mans B.J."/>
        </authorList>
    </citation>
    <scope>NUCLEOTIDE SEQUENCE</scope>
    <source>
        <tissue evidence="10">Salivary glands</tissue>
    </source>
</reference>
<keyword evidence="4 9" id="KW-0812">Transmembrane</keyword>
<evidence type="ECO:0000256" key="6">
    <source>
        <dbReference type="ARBA" id="ARBA00022989"/>
    </source>
</evidence>
<keyword evidence="5" id="KW-0735">Signal-anchor</keyword>
<accession>A0A131Z3D9</accession>
<protein>
    <submittedName>
        <fullName evidence="10">Uncharacterized protein</fullName>
    </submittedName>
</protein>
<comment type="subcellular location">
    <subcellularLocation>
        <location evidence="2">Cytoplasm</location>
    </subcellularLocation>
    <subcellularLocation>
        <location evidence="1">Golgi apparatus membrane</location>
        <topology evidence="1">Single-pass type II membrane protein</topology>
    </subcellularLocation>
</comment>